<gene>
    <name evidence="5" type="primary">105624670</name>
</gene>
<dbReference type="PANTHER" id="PTHR16500:SF3">
    <property type="entry name" value="BRCA2-INTERACTING TRANSCRIPTIONAL REPRESSOR EMSY"/>
    <property type="match status" value="1"/>
</dbReference>
<dbReference type="SMART" id="SM01191">
    <property type="entry name" value="ENT"/>
    <property type="match status" value="1"/>
</dbReference>
<feature type="domain" description="ENT" evidence="4">
    <location>
        <begin position="13"/>
        <end position="97"/>
    </location>
</feature>
<dbReference type="Pfam" id="PF03735">
    <property type="entry name" value="ENT"/>
    <property type="match status" value="1"/>
</dbReference>
<proteinExistence type="predicted"/>
<dbReference type="EMBL" id="ADTU01026902">
    <property type="status" value="NOT_ANNOTATED_CDS"/>
    <property type="molecule type" value="Genomic_DNA"/>
</dbReference>
<dbReference type="eggNOG" id="KOG4675">
    <property type="taxonomic scope" value="Eukaryota"/>
</dbReference>
<keyword evidence="6" id="KW-1185">Reference proteome</keyword>
<dbReference type="PROSITE" id="PS51138">
    <property type="entry name" value="ENT"/>
    <property type="match status" value="1"/>
</dbReference>
<keyword evidence="2" id="KW-0539">Nucleus</keyword>
<dbReference type="EMBL" id="ADTU01026901">
    <property type="status" value="NOT_ANNOTATED_CDS"/>
    <property type="molecule type" value="Genomic_DNA"/>
</dbReference>
<feature type="compositionally biased region" description="Polar residues" evidence="3">
    <location>
        <begin position="342"/>
        <end position="365"/>
    </location>
</feature>
<reference evidence="5" key="2">
    <citation type="submission" date="2016-04" db="UniProtKB">
        <authorList>
            <consortium name="EnsemblMetazoa"/>
        </authorList>
    </citation>
    <scope>IDENTIFICATION</scope>
</reference>
<dbReference type="InterPro" id="IPR036142">
    <property type="entry name" value="ENT_dom-like_sf"/>
</dbReference>
<feature type="region of interest" description="Disordered" evidence="3">
    <location>
        <begin position="342"/>
        <end position="374"/>
    </location>
</feature>
<feature type="region of interest" description="Disordered" evidence="3">
    <location>
        <begin position="199"/>
        <end position="226"/>
    </location>
</feature>
<dbReference type="GO" id="GO:0005654">
    <property type="term" value="C:nucleoplasm"/>
    <property type="evidence" value="ECO:0007669"/>
    <property type="project" value="TreeGrafter"/>
</dbReference>
<dbReference type="InParanoid" id="A0A158NV59"/>
<evidence type="ECO:0000256" key="1">
    <source>
        <dbReference type="ARBA" id="ARBA00004123"/>
    </source>
</evidence>
<reference evidence="6" key="1">
    <citation type="journal article" date="2011" name="PLoS Genet.">
        <title>The genome sequence of the leaf-cutter ant Atta cephalotes reveals insights into its obligate symbiotic lifestyle.</title>
        <authorList>
            <person name="Suen G."/>
            <person name="Teiling C."/>
            <person name="Li L."/>
            <person name="Holt C."/>
            <person name="Abouheif E."/>
            <person name="Bornberg-Bauer E."/>
            <person name="Bouffard P."/>
            <person name="Caldera E.J."/>
            <person name="Cash E."/>
            <person name="Cavanaugh A."/>
            <person name="Denas O."/>
            <person name="Elhaik E."/>
            <person name="Fave M.J."/>
            <person name="Gadau J."/>
            <person name="Gibson J.D."/>
            <person name="Graur D."/>
            <person name="Grubbs K.J."/>
            <person name="Hagen D.E."/>
            <person name="Harkins T.T."/>
            <person name="Helmkampf M."/>
            <person name="Hu H."/>
            <person name="Johnson B.R."/>
            <person name="Kim J."/>
            <person name="Marsh S.E."/>
            <person name="Moeller J.A."/>
            <person name="Munoz-Torres M.C."/>
            <person name="Murphy M.C."/>
            <person name="Naughton M.C."/>
            <person name="Nigam S."/>
            <person name="Overson R."/>
            <person name="Rajakumar R."/>
            <person name="Reese J.T."/>
            <person name="Scott J.J."/>
            <person name="Smith C.R."/>
            <person name="Tao S."/>
            <person name="Tsutsui N.D."/>
            <person name="Viljakainen L."/>
            <person name="Wissler L."/>
            <person name="Yandell M.D."/>
            <person name="Zimmer F."/>
            <person name="Taylor J."/>
            <person name="Slater S.C."/>
            <person name="Clifton S.W."/>
            <person name="Warren W.C."/>
            <person name="Elsik C.G."/>
            <person name="Smith C.D."/>
            <person name="Weinstock G.M."/>
            <person name="Gerardo N.M."/>
            <person name="Currie C.R."/>
        </authorList>
    </citation>
    <scope>NUCLEOTIDE SEQUENCE [LARGE SCALE GENOMIC DNA]</scope>
</reference>
<dbReference type="OrthoDB" id="10035579at2759"/>
<dbReference type="SUPFAM" id="SSF158639">
    <property type="entry name" value="ENT-like"/>
    <property type="match status" value="1"/>
</dbReference>
<dbReference type="STRING" id="12957.A0A158NV59"/>
<evidence type="ECO:0000256" key="3">
    <source>
        <dbReference type="SAM" id="MobiDB-lite"/>
    </source>
</evidence>
<dbReference type="PANTHER" id="PTHR16500">
    <property type="entry name" value="BRCA2-INTERACTING TRANSCRIPTIONAL REPRESSOR EMSY"/>
    <property type="match status" value="1"/>
</dbReference>
<evidence type="ECO:0000313" key="6">
    <source>
        <dbReference type="Proteomes" id="UP000005205"/>
    </source>
</evidence>
<feature type="region of interest" description="Disordered" evidence="3">
    <location>
        <begin position="142"/>
        <end position="161"/>
    </location>
</feature>
<feature type="compositionally biased region" description="Basic and acidic residues" evidence="3">
    <location>
        <begin position="199"/>
        <end position="209"/>
    </location>
</feature>
<dbReference type="KEGG" id="acep:105624670"/>
<accession>A0A158NV59</accession>
<dbReference type="InterPro" id="IPR005491">
    <property type="entry name" value="ENT_dom"/>
</dbReference>
<dbReference type="InterPro" id="IPR033482">
    <property type="entry name" value="EMSY"/>
</dbReference>
<protein>
    <recommendedName>
        <fullName evidence="4">ENT domain-containing protein</fullName>
    </recommendedName>
</protein>
<dbReference type="AlphaFoldDB" id="A0A158NV59"/>
<dbReference type="EnsemblMetazoa" id="XM_012206027.1">
    <property type="protein sequence ID" value="XP_012061417.1"/>
    <property type="gene ID" value="LOC105624670"/>
</dbReference>
<comment type="subcellular location">
    <subcellularLocation>
        <location evidence="1">Nucleus</location>
    </subcellularLocation>
</comment>
<dbReference type="GO" id="GO:0006355">
    <property type="term" value="P:regulation of DNA-templated transcription"/>
    <property type="evidence" value="ECO:0007669"/>
    <property type="project" value="InterPro"/>
</dbReference>
<evidence type="ECO:0000259" key="4">
    <source>
        <dbReference type="PROSITE" id="PS51138"/>
    </source>
</evidence>
<dbReference type="Proteomes" id="UP000005205">
    <property type="component" value="Unassembled WGS sequence"/>
</dbReference>
<name>A0A158NV59_ATTCE</name>
<organism evidence="5 6">
    <name type="scientific">Atta cephalotes</name>
    <name type="common">Leafcutter ant</name>
    <dbReference type="NCBI Taxonomy" id="12957"/>
    <lineage>
        <taxon>Eukaryota</taxon>
        <taxon>Metazoa</taxon>
        <taxon>Ecdysozoa</taxon>
        <taxon>Arthropoda</taxon>
        <taxon>Hexapoda</taxon>
        <taxon>Insecta</taxon>
        <taxon>Pterygota</taxon>
        <taxon>Neoptera</taxon>
        <taxon>Endopterygota</taxon>
        <taxon>Hymenoptera</taxon>
        <taxon>Apocrita</taxon>
        <taxon>Aculeata</taxon>
        <taxon>Formicoidea</taxon>
        <taxon>Formicidae</taxon>
        <taxon>Myrmicinae</taxon>
        <taxon>Atta</taxon>
    </lineage>
</organism>
<dbReference type="Gene3D" id="1.10.1240.40">
    <property type="entry name" value="ENT domain"/>
    <property type="match status" value="1"/>
</dbReference>
<sequence>MTRDECRKCLRCLGKVIKKKELDAYGSMVSVLRAQGPFTNEKQKLLQELAKVLHISNERHRAEIRRAVNDEKLATIAEQLNGPNTGIDWTLEGRRSIPLLPRLKARSAFTTLANSLSLTTAIANNKKPDRCNIVRQSENSTVLTAAETESHPSIEMEESLSVDSKLNSLDIENDLDNSKTSQENLNLIENETIDNKDVFDKVTEKSKESSRKRKSPSPLPTAPPNKVLVISESSNHILRTSENKQSQVLQVTKHQNFALIKVNETSDSVESTTVSEHPSECTTVSLSKHVVVTTTSICTNHVSNPKMAVSSDQNKINTKVVPAISSCILSINKVHSSKDTQLQDSTIGTQKTQSDNINSMLSDNISSNPSTTKNSKTLCDPIIQNYTRMTSARLTQTMPVYPGTTVSSGPGPPQVKQVPITLMCTKLPSEQIVTFDQSTAKTYYWLPDRQREIEVLPDTYCSSANNFIPNNET</sequence>
<evidence type="ECO:0000313" key="5">
    <source>
        <dbReference type="EnsemblMetazoa" id="XP_012061417.1"/>
    </source>
</evidence>
<evidence type="ECO:0000256" key="2">
    <source>
        <dbReference type="ARBA" id="ARBA00023242"/>
    </source>
</evidence>